<evidence type="ECO:0000256" key="1">
    <source>
        <dbReference type="SAM" id="MobiDB-lite"/>
    </source>
</evidence>
<feature type="region of interest" description="Disordered" evidence="1">
    <location>
        <begin position="301"/>
        <end position="325"/>
    </location>
</feature>
<protein>
    <submittedName>
        <fullName evidence="2">Uncharacterized protein</fullName>
    </submittedName>
</protein>
<dbReference type="EMBL" id="RRYP01003394">
    <property type="protein sequence ID" value="TNV83841.1"/>
    <property type="molecule type" value="Genomic_DNA"/>
</dbReference>
<evidence type="ECO:0000313" key="3">
    <source>
        <dbReference type="Proteomes" id="UP000785679"/>
    </source>
</evidence>
<sequence>MAKQKLDNIMILCSLCNSFDTFKRDYYIQQMKKYRGATWCMDCEKEEEIVIRCKNCAEQFKIRPNVYNKLGFPQPNKCNPCRTDKKIAKCTQPQCLKSEELSTRLFLKKTKNQLLPFKCNECVNQKQIVFCAYGKHAAEVPVQIYQKYRDKEKFICKDCRNSCRQFPCIICHSMISQLTRFYDGGNIHSKVCDSCEEDAKYLWRLNEILKTQLYLANDGKNLYREEEEFYTQVKDLEPQLQFYNSFEELHNWYNDMNNLFVEHLIPCITCGFINSQTSFKMKILNKKFFFDECFSCSRKRKNGIQGGAGRRGASRGRTPQRGNYI</sequence>
<reference evidence="2" key="1">
    <citation type="submission" date="2019-06" db="EMBL/GenBank/DDBJ databases">
        <authorList>
            <person name="Zheng W."/>
        </authorList>
    </citation>
    <scope>NUCLEOTIDE SEQUENCE</scope>
    <source>
        <strain evidence="2">QDHG01</strain>
    </source>
</reference>
<name>A0A8J8T718_HALGN</name>
<comment type="caution">
    <text evidence="2">The sequence shown here is derived from an EMBL/GenBank/DDBJ whole genome shotgun (WGS) entry which is preliminary data.</text>
</comment>
<dbReference type="Proteomes" id="UP000785679">
    <property type="component" value="Unassembled WGS sequence"/>
</dbReference>
<accession>A0A8J8T718</accession>
<dbReference type="AlphaFoldDB" id="A0A8J8T718"/>
<evidence type="ECO:0000313" key="2">
    <source>
        <dbReference type="EMBL" id="TNV83841.1"/>
    </source>
</evidence>
<gene>
    <name evidence="2" type="ORF">FGO68_gene9921</name>
</gene>
<dbReference type="InterPro" id="IPR036280">
    <property type="entry name" value="Multihaem_cyt_sf"/>
</dbReference>
<organism evidence="2 3">
    <name type="scientific">Halteria grandinella</name>
    <dbReference type="NCBI Taxonomy" id="5974"/>
    <lineage>
        <taxon>Eukaryota</taxon>
        <taxon>Sar</taxon>
        <taxon>Alveolata</taxon>
        <taxon>Ciliophora</taxon>
        <taxon>Intramacronucleata</taxon>
        <taxon>Spirotrichea</taxon>
        <taxon>Stichotrichia</taxon>
        <taxon>Sporadotrichida</taxon>
        <taxon>Halteriidae</taxon>
        <taxon>Halteria</taxon>
    </lineage>
</organism>
<keyword evidence="3" id="KW-1185">Reference proteome</keyword>
<proteinExistence type="predicted"/>
<dbReference type="SUPFAM" id="SSF48695">
    <property type="entry name" value="Multiheme cytochromes"/>
    <property type="match status" value="1"/>
</dbReference>